<dbReference type="Proteomes" id="UP001221142">
    <property type="component" value="Unassembled WGS sequence"/>
</dbReference>
<dbReference type="EMBL" id="JARKIF010000003">
    <property type="protein sequence ID" value="KAJ7644772.1"/>
    <property type="molecule type" value="Genomic_DNA"/>
</dbReference>
<sequence length="261" mass="29655">MCSNSSITRVLGGGRDEEGESRPSGCLERAFFPDRQNGLHAAPNQEGPRLRGQQSTIWASARRGNWQSLARPTCGKYTRKADSLTKPLNLSSRSKNAKSRTQEEASGLRYSGLQRRDGALPNKRRDSFGCPEIQALQGKLDVLRSRLCERVGIVFDEVRVKGEILMAEHERAAYDHEVPTGQKEVWKGSSWKTIENIKPELVRHLSGHNGERQERWQRRRRRVAADPNSPELFKQNMQILQQNVLRLQDIAKRALDGMYVV</sequence>
<organism evidence="2 3">
    <name type="scientific">Roridomyces roridus</name>
    <dbReference type="NCBI Taxonomy" id="1738132"/>
    <lineage>
        <taxon>Eukaryota</taxon>
        <taxon>Fungi</taxon>
        <taxon>Dikarya</taxon>
        <taxon>Basidiomycota</taxon>
        <taxon>Agaricomycotina</taxon>
        <taxon>Agaricomycetes</taxon>
        <taxon>Agaricomycetidae</taxon>
        <taxon>Agaricales</taxon>
        <taxon>Marasmiineae</taxon>
        <taxon>Mycenaceae</taxon>
        <taxon>Roridomyces</taxon>
    </lineage>
</organism>
<feature type="region of interest" description="Disordered" evidence="1">
    <location>
        <begin position="77"/>
        <end position="126"/>
    </location>
</feature>
<gene>
    <name evidence="2" type="ORF">FB45DRAFT_999697</name>
</gene>
<keyword evidence="3" id="KW-1185">Reference proteome</keyword>
<accession>A0AAD7CC54</accession>
<feature type="region of interest" description="Disordered" evidence="1">
    <location>
        <begin position="1"/>
        <end position="54"/>
    </location>
</feature>
<proteinExistence type="predicted"/>
<evidence type="ECO:0000313" key="3">
    <source>
        <dbReference type="Proteomes" id="UP001221142"/>
    </source>
</evidence>
<comment type="caution">
    <text evidence="2">The sequence shown here is derived from an EMBL/GenBank/DDBJ whole genome shotgun (WGS) entry which is preliminary data.</text>
</comment>
<dbReference type="AlphaFoldDB" id="A0AAD7CC54"/>
<evidence type="ECO:0000313" key="2">
    <source>
        <dbReference type="EMBL" id="KAJ7644772.1"/>
    </source>
</evidence>
<reference evidence="2" key="1">
    <citation type="submission" date="2023-03" db="EMBL/GenBank/DDBJ databases">
        <title>Massive genome expansion in bonnet fungi (Mycena s.s.) driven by repeated elements and novel gene families across ecological guilds.</title>
        <authorList>
            <consortium name="Lawrence Berkeley National Laboratory"/>
            <person name="Harder C.B."/>
            <person name="Miyauchi S."/>
            <person name="Viragh M."/>
            <person name="Kuo A."/>
            <person name="Thoen E."/>
            <person name="Andreopoulos B."/>
            <person name="Lu D."/>
            <person name="Skrede I."/>
            <person name="Drula E."/>
            <person name="Henrissat B."/>
            <person name="Morin E."/>
            <person name="Kohler A."/>
            <person name="Barry K."/>
            <person name="LaButti K."/>
            <person name="Morin E."/>
            <person name="Salamov A."/>
            <person name="Lipzen A."/>
            <person name="Mereny Z."/>
            <person name="Hegedus B."/>
            <person name="Baldrian P."/>
            <person name="Stursova M."/>
            <person name="Weitz H."/>
            <person name="Taylor A."/>
            <person name="Grigoriev I.V."/>
            <person name="Nagy L.G."/>
            <person name="Martin F."/>
            <person name="Kauserud H."/>
        </authorList>
    </citation>
    <scope>NUCLEOTIDE SEQUENCE</scope>
    <source>
        <strain evidence="2">9284</strain>
    </source>
</reference>
<evidence type="ECO:0000256" key="1">
    <source>
        <dbReference type="SAM" id="MobiDB-lite"/>
    </source>
</evidence>
<feature type="compositionally biased region" description="Basic and acidic residues" evidence="1">
    <location>
        <begin position="114"/>
        <end position="126"/>
    </location>
</feature>
<name>A0AAD7CC54_9AGAR</name>
<protein>
    <submittedName>
        <fullName evidence="2">Uncharacterized protein</fullName>
    </submittedName>
</protein>